<keyword evidence="2" id="KW-1185">Reference proteome</keyword>
<keyword evidence="1" id="KW-0378">Hydrolase</keyword>
<dbReference type="EMBL" id="JBBKZT010000008">
    <property type="protein sequence ID" value="MEJ8848499.1"/>
    <property type="molecule type" value="Genomic_DNA"/>
</dbReference>
<dbReference type="Proteomes" id="UP001385892">
    <property type="component" value="Unassembled WGS sequence"/>
</dbReference>
<dbReference type="SUPFAM" id="SSF56784">
    <property type="entry name" value="HAD-like"/>
    <property type="match status" value="1"/>
</dbReference>
<dbReference type="InterPro" id="IPR036412">
    <property type="entry name" value="HAD-like_sf"/>
</dbReference>
<comment type="caution">
    <text evidence="1">The sequence shown here is derived from an EMBL/GenBank/DDBJ whole genome shotgun (WGS) entry which is preliminary data.</text>
</comment>
<dbReference type="EC" id="3.1.3.-" evidence="1"/>
<organism evidence="1 2">
    <name type="scientific">Variovorax rhizosphaerae</name>
    <dbReference type="NCBI Taxonomy" id="1836200"/>
    <lineage>
        <taxon>Bacteria</taxon>
        <taxon>Pseudomonadati</taxon>
        <taxon>Pseudomonadota</taxon>
        <taxon>Betaproteobacteria</taxon>
        <taxon>Burkholderiales</taxon>
        <taxon>Comamonadaceae</taxon>
        <taxon>Variovorax</taxon>
    </lineage>
</organism>
<dbReference type="RefSeq" id="WP_340343636.1">
    <property type="nucleotide sequence ID" value="NZ_JBBKZT010000008.1"/>
</dbReference>
<evidence type="ECO:0000313" key="1">
    <source>
        <dbReference type="EMBL" id="MEJ8848499.1"/>
    </source>
</evidence>
<reference evidence="1 2" key="1">
    <citation type="submission" date="2024-03" db="EMBL/GenBank/DDBJ databases">
        <title>Novel species of the genus Variovorax.</title>
        <authorList>
            <person name="Liu Q."/>
            <person name="Xin Y.-H."/>
        </authorList>
    </citation>
    <scope>NUCLEOTIDE SEQUENCE [LARGE SCALE GENOMIC DNA]</scope>
    <source>
        <strain evidence="1 2">KACC 18900</strain>
    </source>
</reference>
<dbReference type="Gene3D" id="3.40.50.1000">
    <property type="entry name" value="HAD superfamily/HAD-like"/>
    <property type="match status" value="1"/>
</dbReference>
<name>A0ABU8WM68_9BURK</name>
<dbReference type="CDD" id="cd01427">
    <property type="entry name" value="HAD_like"/>
    <property type="match status" value="1"/>
</dbReference>
<accession>A0ABU8WM68</accession>
<dbReference type="GO" id="GO:0016787">
    <property type="term" value="F:hydrolase activity"/>
    <property type="evidence" value="ECO:0007669"/>
    <property type="project" value="UniProtKB-KW"/>
</dbReference>
<dbReference type="InterPro" id="IPR023214">
    <property type="entry name" value="HAD_sf"/>
</dbReference>
<protein>
    <submittedName>
        <fullName evidence="1">HAD family hydrolase</fullName>
        <ecNumber evidence="1">3.1.3.-</ecNumber>
    </submittedName>
</protein>
<sequence>MTMTSNEQANPNPLMRGWRRASAAFASACIALLLAGCASVPGGDPLPSWNDGPAKKAIVAFVDDVTRDGSPGFVPPAQRIATFDNDGTLWAEQPMYTQFAFMIDQVKAAAPKHPEWANNAVYKALAANDLRGALAGGEKPLLELLVQGNSGMSVDEYDKSVRQWLATARHPVLKRPYVETVYQPQLELLAYLRAKGFKTFIVSGGTMDLMRPWTQATYGIPPEQVVGSSQGIKFDGNGGLMREPSLAFLNDGPGKPVGIYMHIGQRPILAFGNSDGDLQMLQYTVAGPGRSLALLVHHDDAAREFAYDRTSSFGKLDKAWDEAVRRNWVVVSMKNDWKRVFAEPKP</sequence>
<evidence type="ECO:0000313" key="2">
    <source>
        <dbReference type="Proteomes" id="UP001385892"/>
    </source>
</evidence>
<dbReference type="Pfam" id="PF12710">
    <property type="entry name" value="HAD"/>
    <property type="match status" value="1"/>
</dbReference>
<gene>
    <name evidence="1" type="ORF">WKW82_17705</name>
</gene>
<proteinExistence type="predicted"/>